<protein>
    <submittedName>
        <fullName evidence="1">Uncharacterized protein</fullName>
    </submittedName>
</protein>
<reference evidence="1" key="1">
    <citation type="submission" date="2022-12" db="EMBL/GenBank/DDBJ databases">
        <authorList>
            <person name="Petersen C."/>
        </authorList>
    </citation>
    <scope>NUCLEOTIDE SEQUENCE</scope>
    <source>
        <strain evidence="1">IBT 21472</strain>
    </source>
</reference>
<accession>A0A9W9U970</accession>
<dbReference type="Proteomes" id="UP001147746">
    <property type="component" value="Unassembled WGS sequence"/>
</dbReference>
<dbReference type="AlphaFoldDB" id="A0A9W9U970"/>
<gene>
    <name evidence="1" type="ORF">N7476_003547</name>
</gene>
<evidence type="ECO:0000313" key="2">
    <source>
        <dbReference type="Proteomes" id="UP001147746"/>
    </source>
</evidence>
<comment type="caution">
    <text evidence="1">The sequence shown here is derived from an EMBL/GenBank/DDBJ whole genome shotgun (WGS) entry which is preliminary data.</text>
</comment>
<reference evidence="1" key="2">
    <citation type="journal article" date="2023" name="IMA Fungus">
        <title>Comparative genomic study of the Penicillium genus elucidates a diverse pangenome and 15 lateral gene transfer events.</title>
        <authorList>
            <person name="Petersen C."/>
            <person name="Sorensen T."/>
            <person name="Nielsen M.R."/>
            <person name="Sondergaard T.E."/>
            <person name="Sorensen J.L."/>
            <person name="Fitzpatrick D.A."/>
            <person name="Frisvad J.C."/>
            <person name="Nielsen K.L."/>
        </authorList>
    </citation>
    <scope>NUCLEOTIDE SEQUENCE</scope>
    <source>
        <strain evidence="1">IBT 21472</strain>
    </source>
</reference>
<sequence>MLVLVDVEDSPVVVSILYFQSNVRYDVGGRDLVLLTEVQKCTGVGCVYGSLFFHKQKKMQYQFTKVGRVQQSAVRSPVHGENLVQTERLWCIWLM</sequence>
<name>A0A9W9U970_9EURO</name>
<dbReference type="EMBL" id="JAPZBO010000002">
    <property type="protein sequence ID" value="KAJ5324947.1"/>
    <property type="molecule type" value="Genomic_DNA"/>
</dbReference>
<proteinExistence type="predicted"/>
<organism evidence="1 2">
    <name type="scientific">Penicillium atrosanguineum</name>
    <dbReference type="NCBI Taxonomy" id="1132637"/>
    <lineage>
        <taxon>Eukaryota</taxon>
        <taxon>Fungi</taxon>
        <taxon>Dikarya</taxon>
        <taxon>Ascomycota</taxon>
        <taxon>Pezizomycotina</taxon>
        <taxon>Eurotiomycetes</taxon>
        <taxon>Eurotiomycetidae</taxon>
        <taxon>Eurotiales</taxon>
        <taxon>Aspergillaceae</taxon>
        <taxon>Penicillium</taxon>
    </lineage>
</organism>
<evidence type="ECO:0000313" key="1">
    <source>
        <dbReference type="EMBL" id="KAJ5324947.1"/>
    </source>
</evidence>
<keyword evidence="2" id="KW-1185">Reference proteome</keyword>